<proteinExistence type="predicted"/>
<comment type="caution">
    <text evidence="2">The sequence shown here is derived from an EMBL/GenBank/DDBJ whole genome shotgun (WGS) entry which is preliminary data.</text>
</comment>
<dbReference type="Proteomes" id="UP001556367">
    <property type="component" value="Unassembled WGS sequence"/>
</dbReference>
<keyword evidence="3" id="KW-1185">Reference proteome</keyword>
<evidence type="ECO:0000256" key="1">
    <source>
        <dbReference type="SAM" id="Phobius"/>
    </source>
</evidence>
<sequence length="311" mass="32879">MSGKPEPTASPLTLSTLTSVAHAFEFVTTTLVHPVYFPYPYATTLHAARVSIAFQANVRASKSRQSWGTHAAGFLIMAWGGGVISHILLGLHPAQLYSVHPYINYLAVHFVLTAFCSVFPSALNPRLFDTLLFPLDAILRVNAITAAVNLLSLPSVDSRLRGSPLTHAILGAIGSAGGGTSAATLGAWTHAWSLSTPVFLRGRTEPGLFGWTAGTVDTLDLWAGSLIACLYAVLTAQPAFVGTPVYSLFAATHLDEKPVLSPLGAKALCTLVLGSLFGFRVWWAHWRAVLSGAQASGSSGSGKKGRKVKSQ</sequence>
<gene>
    <name evidence="2" type="ORF">HGRIS_014087</name>
</gene>
<feature type="transmembrane region" description="Helical" evidence="1">
    <location>
        <begin position="168"/>
        <end position="188"/>
    </location>
</feature>
<name>A0ABR3JUA9_9AGAR</name>
<evidence type="ECO:0000313" key="2">
    <source>
        <dbReference type="EMBL" id="KAL0958765.1"/>
    </source>
</evidence>
<reference evidence="3" key="1">
    <citation type="submission" date="2024-06" db="EMBL/GenBank/DDBJ databases">
        <title>Multi-omics analyses provide insights into the biosynthesis of the anticancer antibiotic pleurotin in Hohenbuehelia grisea.</title>
        <authorList>
            <person name="Weaver J.A."/>
            <person name="Alberti F."/>
        </authorList>
    </citation>
    <scope>NUCLEOTIDE SEQUENCE [LARGE SCALE GENOMIC DNA]</scope>
    <source>
        <strain evidence="3">T-177</strain>
    </source>
</reference>
<feature type="transmembrane region" description="Helical" evidence="1">
    <location>
        <begin position="71"/>
        <end position="91"/>
    </location>
</feature>
<protein>
    <submittedName>
        <fullName evidence="2">Uncharacterized protein</fullName>
    </submittedName>
</protein>
<dbReference type="EMBL" id="JASNQZ010000003">
    <property type="protein sequence ID" value="KAL0958765.1"/>
    <property type="molecule type" value="Genomic_DNA"/>
</dbReference>
<feature type="transmembrane region" description="Helical" evidence="1">
    <location>
        <begin position="263"/>
        <end position="283"/>
    </location>
</feature>
<feature type="transmembrane region" description="Helical" evidence="1">
    <location>
        <begin position="221"/>
        <end position="251"/>
    </location>
</feature>
<accession>A0ABR3JUA9</accession>
<organism evidence="2 3">
    <name type="scientific">Hohenbuehelia grisea</name>
    <dbReference type="NCBI Taxonomy" id="104357"/>
    <lineage>
        <taxon>Eukaryota</taxon>
        <taxon>Fungi</taxon>
        <taxon>Dikarya</taxon>
        <taxon>Basidiomycota</taxon>
        <taxon>Agaricomycotina</taxon>
        <taxon>Agaricomycetes</taxon>
        <taxon>Agaricomycetidae</taxon>
        <taxon>Agaricales</taxon>
        <taxon>Pleurotineae</taxon>
        <taxon>Pleurotaceae</taxon>
        <taxon>Hohenbuehelia</taxon>
    </lineage>
</organism>
<keyword evidence="1" id="KW-1133">Transmembrane helix</keyword>
<feature type="transmembrane region" description="Helical" evidence="1">
    <location>
        <begin position="137"/>
        <end position="156"/>
    </location>
</feature>
<evidence type="ECO:0000313" key="3">
    <source>
        <dbReference type="Proteomes" id="UP001556367"/>
    </source>
</evidence>
<keyword evidence="1" id="KW-0812">Transmembrane</keyword>
<keyword evidence="1" id="KW-0472">Membrane</keyword>
<feature type="transmembrane region" description="Helical" evidence="1">
    <location>
        <begin position="103"/>
        <end position="122"/>
    </location>
</feature>